<dbReference type="AlphaFoldDB" id="A0AAW2UIG8"/>
<evidence type="ECO:0000313" key="2">
    <source>
        <dbReference type="EMBL" id="KAL0416467.1"/>
    </source>
</evidence>
<protein>
    <recommendedName>
        <fullName evidence="1">Reverse transcriptase domain-containing protein</fullName>
    </recommendedName>
</protein>
<name>A0AAW2UIG8_9LAMI</name>
<reference evidence="2" key="2">
    <citation type="journal article" date="2024" name="Plant">
        <title>Genomic evolution and insights into agronomic trait innovations of Sesamum species.</title>
        <authorList>
            <person name="Miao H."/>
            <person name="Wang L."/>
            <person name="Qu L."/>
            <person name="Liu H."/>
            <person name="Sun Y."/>
            <person name="Le M."/>
            <person name="Wang Q."/>
            <person name="Wei S."/>
            <person name="Zheng Y."/>
            <person name="Lin W."/>
            <person name="Duan Y."/>
            <person name="Cao H."/>
            <person name="Xiong S."/>
            <person name="Wang X."/>
            <person name="Wei L."/>
            <person name="Li C."/>
            <person name="Ma Q."/>
            <person name="Ju M."/>
            <person name="Zhao R."/>
            <person name="Li G."/>
            <person name="Mu C."/>
            <person name="Tian Q."/>
            <person name="Mei H."/>
            <person name="Zhang T."/>
            <person name="Gao T."/>
            <person name="Zhang H."/>
        </authorList>
    </citation>
    <scope>NUCLEOTIDE SEQUENCE</scope>
    <source>
        <strain evidence="2">KEN1</strain>
    </source>
</reference>
<gene>
    <name evidence="2" type="ORF">Slati_3478600</name>
</gene>
<feature type="domain" description="Reverse transcriptase" evidence="1">
    <location>
        <begin position="140"/>
        <end position="314"/>
    </location>
</feature>
<dbReference type="InterPro" id="IPR052343">
    <property type="entry name" value="Retrotransposon-Effector_Assoc"/>
</dbReference>
<dbReference type="Pfam" id="PF00078">
    <property type="entry name" value="RVT_1"/>
    <property type="match status" value="1"/>
</dbReference>
<accession>A0AAW2UIG8</accession>
<dbReference type="EMBL" id="JACGWN010000012">
    <property type="protein sequence ID" value="KAL0416467.1"/>
    <property type="molecule type" value="Genomic_DNA"/>
</dbReference>
<reference evidence="2" key="1">
    <citation type="submission" date="2020-06" db="EMBL/GenBank/DDBJ databases">
        <authorList>
            <person name="Li T."/>
            <person name="Hu X."/>
            <person name="Zhang T."/>
            <person name="Song X."/>
            <person name="Zhang H."/>
            <person name="Dai N."/>
            <person name="Sheng W."/>
            <person name="Hou X."/>
            <person name="Wei L."/>
        </authorList>
    </citation>
    <scope>NUCLEOTIDE SEQUENCE</scope>
    <source>
        <strain evidence="2">KEN1</strain>
        <tissue evidence="2">Leaf</tissue>
    </source>
</reference>
<evidence type="ECO:0000259" key="1">
    <source>
        <dbReference type="Pfam" id="PF00078"/>
    </source>
</evidence>
<sequence>MTEIVVPQFFHSCASTWQRQNMIRRLRDEEGVWREREEDIQGILLCYFQEIFTSNGPPESVINEVLSLVQPRVTPEMNQVLATPFTTMEVKTTIFGMFPFKSPGHDGMPPVFFHKFWSIVASDETRDVLRILNDHVMLNKMNYTHIVLIPKCEAPETSAFIQGRLITDNVLLAFELNHYLQSSRRSIRGRIALKLDMSKAYDRVEWAFLRGTLLRLGFNHRFVALVMLLVTPVSYFLILNEVFSCLIQDAEGRGRLMGVSVAPQAPRVSHLLFVDDTLVFCEGTTEQIREVRWILQVYARASGQEINLQKSTMVISGGVPMAVKHLLFCGLGWFHIMINIWDCRQWRDDHEKHCLRVSKTGCGIGSGDGIPRCYHRRGKVYLLRSCYNPCRPMRCPVSSYRLVFCGA</sequence>
<organism evidence="2">
    <name type="scientific">Sesamum latifolium</name>
    <dbReference type="NCBI Taxonomy" id="2727402"/>
    <lineage>
        <taxon>Eukaryota</taxon>
        <taxon>Viridiplantae</taxon>
        <taxon>Streptophyta</taxon>
        <taxon>Embryophyta</taxon>
        <taxon>Tracheophyta</taxon>
        <taxon>Spermatophyta</taxon>
        <taxon>Magnoliopsida</taxon>
        <taxon>eudicotyledons</taxon>
        <taxon>Gunneridae</taxon>
        <taxon>Pentapetalae</taxon>
        <taxon>asterids</taxon>
        <taxon>lamiids</taxon>
        <taxon>Lamiales</taxon>
        <taxon>Pedaliaceae</taxon>
        <taxon>Sesamum</taxon>
    </lineage>
</organism>
<dbReference type="PANTHER" id="PTHR46890">
    <property type="entry name" value="NON-LTR RETROLELEMENT REVERSE TRANSCRIPTASE-LIKE PROTEIN-RELATED"/>
    <property type="match status" value="1"/>
</dbReference>
<proteinExistence type="predicted"/>
<dbReference type="PANTHER" id="PTHR46890:SF48">
    <property type="entry name" value="RNA-DIRECTED DNA POLYMERASE"/>
    <property type="match status" value="1"/>
</dbReference>
<comment type="caution">
    <text evidence="2">The sequence shown here is derived from an EMBL/GenBank/DDBJ whole genome shotgun (WGS) entry which is preliminary data.</text>
</comment>
<dbReference type="InterPro" id="IPR000477">
    <property type="entry name" value="RT_dom"/>
</dbReference>